<keyword evidence="3" id="KW-1185">Reference proteome</keyword>
<accession>A0A934SUN0</accession>
<organism evidence="2 3">
    <name type="scientific">Noviherbaspirillum pedocola</name>
    <dbReference type="NCBI Taxonomy" id="2801341"/>
    <lineage>
        <taxon>Bacteria</taxon>
        <taxon>Pseudomonadati</taxon>
        <taxon>Pseudomonadota</taxon>
        <taxon>Betaproteobacteria</taxon>
        <taxon>Burkholderiales</taxon>
        <taxon>Oxalobacteraceae</taxon>
        <taxon>Noviherbaspirillum</taxon>
    </lineage>
</organism>
<dbReference type="RefSeq" id="WP_200593028.1">
    <property type="nucleotide sequence ID" value="NZ_JAEPBG010000006.1"/>
</dbReference>
<feature type="region of interest" description="Disordered" evidence="1">
    <location>
        <begin position="1"/>
        <end position="21"/>
    </location>
</feature>
<dbReference type="EMBL" id="JAEPBG010000006">
    <property type="protein sequence ID" value="MBK4736027.1"/>
    <property type="molecule type" value="Genomic_DNA"/>
</dbReference>
<reference evidence="2" key="1">
    <citation type="submission" date="2021-01" db="EMBL/GenBank/DDBJ databases">
        <title>Genome sequence of strain Noviherbaspirillum sp. DKR-6.</title>
        <authorList>
            <person name="Chaudhary D.K."/>
        </authorList>
    </citation>
    <scope>NUCLEOTIDE SEQUENCE</scope>
    <source>
        <strain evidence="2">DKR-6</strain>
    </source>
</reference>
<gene>
    <name evidence="2" type="ORF">JJB74_15505</name>
</gene>
<name>A0A934SUN0_9BURK</name>
<protein>
    <submittedName>
        <fullName evidence="2">Uncharacterized protein</fullName>
    </submittedName>
</protein>
<dbReference type="Proteomes" id="UP000622890">
    <property type="component" value="Unassembled WGS sequence"/>
</dbReference>
<evidence type="ECO:0000313" key="2">
    <source>
        <dbReference type="EMBL" id="MBK4736027.1"/>
    </source>
</evidence>
<comment type="caution">
    <text evidence="2">The sequence shown here is derived from an EMBL/GenBank/DDBJ whole genome shotgun (WGS) entry which is preliminary data.</text>
</comment>
<proteinExistence type="predicted"/>
<evidence type="ECO:0000256" key="1">
    <source>
        <dbReference type="SAM" id="MobiDB-lite"/>
    </source>
</evidence>
<sequence length="271" mass="30486">MTKQNEGQASDASANDVPKRALSRTQVRTMLKSMLEKFGTHPVGLDQFSEIFERLHPGNKMARHFYGRFREVQAEERATPGRGLDAVVPSKRRHGIMNVLAEAVRARYGTCPCTRNEFDLVAKKVIPNLDAKKLSRLYGRYREISAEEWGVVWTKQRLTFLSARLKPETLEMAQALREATGLSLNRIVDVLMVRFATDLLSGRADVVEMIVSAGTHGVHSASRAAQILRKINFTTDPRLTDLENVVDRRKQSVKRSAAALAQITQGRKEDE</sequence>
<dbReference type="AlphaFoldDB" id="A0A934SUN0"/>
<feature type="compositionally biased region" description="Polar residues" evidence="1">
    <location>
        <begin position="1"/>
        <end position="13"/>
    </location>
</feature>
<evidence type="ECO:0000313" key="3">
    <source>
        <dbReference type="Proteomes" id="UP000622890"/>
    </source>
</evidence>